<reference evidence="2" key="1">
    <citation type="submission" date="2016-05" db="EMBL/GenBank/DDBJ databases">
        <authorList>
            <person name="Lavstsen T."/>
            <person name="Jespersen J.S."/>
        </authorList>
    </citation>
    <scope>NUCLEOTIDE SEQUENCE</scope>
    <source>
        <tissue evidence="2">Brain</tissue>
    </source>
</reference>
<protein>
    <submittedName>
        <fullName evidence="2">Kit receptor a</fullName>
    </submittedName>
</protein>
<sequence length="38" mass="4404">LRLVGHRGCCFFYSSSIVFTFIVSIISNSSDLHYFKKM</sequence>
<accession>A0A1A8HKQ1</accession>
<keyword evidence="1" id="KW-0812">Transmembrane</keyword>
<feature type="transmembrane region" description="Helical" evidence="1">
    <location>
        <begin position="12"/>
        <end position="35"/>
    </location>
</feature>
<feature type="non-terminal residue" evidence="2">
    <location>
        <position position="1"/>
    </location>
</feature>
<evidence type="ECO:0000256" key="1">
    <source>
        <dbReference type="SAM" id="Phobius"/>
    </source>
</evidence>
<keyword evidence="1" id="KW-1133">Transmembrane helix</keyword>
<evidence type="ECO:0000313" key="2">
    <source>
        <dbReference type="EMBL" id="SBQ84006.1"/>
    </source>
</evidence>
<organism evidence="2">
    <name type="scientific">Nothobranchius korthausae</name>
    <dbReference type="NCBI Taxonomy" id="1143690"/>
    <lineage>
        <taxon>Eukaryota</taxon>
        <taxon>Metazoa</taxon>
        <taxon>Chordata</taxon>
        <taxon>Craniata</taxon>
        <taxon>Vertebrata</taxon>
        <taxon>Euteleostomi</taxon>
        <taxon>Actinopterygii</taxon>
        <taxon>Neopterygii</taxon>
        <taxon>Teleostei</taxon>
        <taxon>Neoteleostei</taxon>
        <taxon>Acanthomorphata</taxon>
        <taxon>Ovalentaria</taxon>
        <taxon>Atherinomorphae</taxon>
        <taxon>Cyprinodontiformes</taxon>
        <taxon>Nothobranchiidae</taxon>
        <taxon>Nothobranchius</taxon>
    </lineage>
</organism>
<keyword evidence="2" id="KW-0675">Receptor</keyword>
<dbReference type="EMBL" id="HAEC01015785">
    <property type="protein sequence ID" value="SBQ84006.1"/>
    <property type="molecule type" value="Transcribed_RNA"/>
</dbReference>
<gene>
    <name evidence="2" type="primary">KITA</name>
</gene>
<proteinExistence type="predicted"/>
<keyword evidence="1" id="KW-0472">Membrane</keyword>
<feature type="non-terminal residue" evidence="2">
    <location>
        <position position="38"/>
    </location>
</feature>
<name>A0A1A8HKQ1_9TELE</name>
<reference evidence="2" key="2">
    <citation type="submission" date="2016-06" db="EMBL/GenBank/DDBJ databases">
        <title>The genome of a short-lived fish provides insights into sex chromosome evolution and the genetic control of aging.</title>
        <authorList>
            <person name="Reichwald K."/>
            <person name="Felder M."/>
            <person name="Petzold A."/>
            <person name="Koch P."/>
            <person name="Groth M."/>
            <person name="Platzer M."/>
        </authorList>
    </citation>
    <scope>NUCLEOTIDE SEQUENCE</scope>
    <source>
        <tissue evidence="2">Brain</tissue>
    </source>
</reference>
<dbReference type="AlphaFoldDB" id="A0A1A8HKQ1"/>